<dbReference type="InterPro" id="IPR018060">
    <property type="entry name" value="HTH_AraC"/>
</dbReference>
<dbReference type="InterPro" id="IPR018062">
    <property type="entry name" value="HTH_AraC-typ_CS"/>
</dbReference>
<dbReference type="PROSITE" id="PS01124">
    <property type="entry name" value="HTH_ARAC_FAMILY_2"/>
    <property type="match status" value="1"/>
</dbReference>
<name>A0ABX1GRS3_9FLAO</name>
<feature type="transmembrane region" description="Helical" evidence="4">
    <location>
        <begin position="181"/>
        <end position="201"/>
    </location>
</feature>
<feature type="transmembrane region" description="Helical" evidence="4">
    <location>
        <begin position="213"/>
        <end position="232"/>
    </location>
</feature>
<keyword evidence="1" id="KW-0805">Transcription regulation</keyword>
<dbReference type="RefSeq" id="WP_168551916.1">
    <property type="nucleotide sequence ID" value="NZ_JAAWWL010000001.1"/>
</dbReference>
<keyword evidence="4" id="KW-0812">Transmembrane</keyword>
<comment type="caution">
    <text evidence="6">The sequence shown here is derived from an EMBL/GenBank/DDBJ whole genome shotgun (WGS) entry which is preliminary data.</text>
</comment>
<keyword evidence="4" id="KW-1133">Transmembrane helix</keyword>
<organism evidence="6 7">
    <name type="scientific">Croceivirga thetidis</name>
    <dbReference type="NCBI Taxonomy" id="2721623"/>
    <lineage>
        <taxon>Bacteria</taxon>
        <taxon>Pseudomonadati</taxon>
        <taxon>Bacteroidota</taxon>
        <taxon>Flavobacteriia</taxon>
        <taxon>Flavobacteriales</taxon>
        <taxon>Flavobacteriaceae</taxon>
        <taxon>Croceivirga</taxon>
    </lineage>
</organism>
<feature type="transmembrane region" description="Helical" evidence="4">
    <location>
        <begin position="140"/>
        <end position="160"/>
    </location>
</feature>
<reference evidence="6 7" key="1">
    <citation type="submission" date="2020-04" db="EMBL/GenBank/DDBJ databases">
        <authorList>
            <person name="Yoon J."/>
        </authorList>
    </citation>
    <scope>NUCLEOTIDE SEQUENCE [LARGE SCALE GENOMIC DNA]</scope>
    <source>
        <strain evidence="6 7">DJ-13</strain>
    </source>
</reference>
<feature type="transmembrane region" description="Helical" evidence="4">
    <location>
        <begin position="39"/>
        <end position="61"/>
    </location>
</feature>
<dbReference type="Gene3D" id="1.10.10.60">
    <property type="entry name" value="Homeodomain-like"/>
    <property type="match status" value="1"/>
</dbReference>
<gene>
    <name evidence="6" type="ORF">HCU67_07390</name>
</gene>
<evidence type="ECO:0000256" key="2">
    <source>
        <dbReference type="ARBA" id="ARBA00023125"/>
    </source>
</evidence>
<keyword evidence="2" id="KW-0238">DNA-binding</keyword>
<feature type="domain" description="HTH araC/xylS-type" evidence="5">
    <location>
        <begin position="257"/>
        <end position="365"/>
    </location>
</feature>
<keyword evidence="4" id="KW-0472">Membrane</keyword>
<feature type="transmembrane region" description="Helical" evidence="4">
    <location>
        <begin position="67"/>
        <end position="85"/>
    </location>
</feature>
<evidence type="ECO:0000256" key="4">
    <source>
        <dbReference type="SAM" id="Phobius"/>
    </source>
</evidence>
<proteinExistence type="predicted"/>
<dbReference type="SMART" id="SM00342">
    <property type="entry name" value="HTH_ARAC"/>
    <property type="match status" value="1"/>
</dbReference>
<accession>A0ABX1GRS3</accession>
<dbReference type="Proteomes" id="UP000718451">
    <property type="component" value="Unassembled WGS sequence"/>
</dbReference>
<evidence type="ECO:0000256" key="3">
    <source>
        <dbReference type="ARBA" id="ARBA00023163"/>
    </source>
</evidence>
<sequence length="372" mass="43700">MKIEFNLSVVVLGMIISQGIFAAILLLANGKRAQAKRYLGLMVLAFSFWLCDAFFSYAGIYRQNPNFYFLPIYFSLGFGPLLYLYSKSLVLKKFSFERSDWLHFIPVFLQFALYVFLRLNDYAFRRWFWMEVHEPFTYNLEFNLSLVSLLVYTYLSYRLVRRYQDMISNEFSEISKFDLRWLRQLFLGISILSIAWLFEAFLRTFFHYFPDQVVLALPMGLLVLFLAVGGLFQQKIKHGLSSVPLKVIREESKQIDQKLLERVTKKMISEKYYLDPELSLETFAKQLNLPKRQVSECINNGLQLPFIDFVNKHRVEHVKGLLQDEAYQKYSLLGLAFDSGFNSKSTFNRVFKKISGSSPSAYQKKVRPISFE</sequence>
<dbReference type="EMBL" id="JAAWWL010000001">
    <property type="protein sequence ID" value="NKI31766.1"/>
    <property type="molecule type" value="Genomic_DNA"/>
</dbReference>
<protein>
    <submittedName>
        <fullName evidence="6">AraC family transcriptional regulator</fullName>
    </submittedName>
</protein>
<evidence type="ECO:0000313" key="6">
    <source>
        <dbReference type="EMBL" id="NKI31766.1"/>
    </source>
</evidence>
<dbReference type="PROSITE" id="PS00041">
    <property type="entry name" value="HTH_ARAC_FAMILY_1"/>
    <property type="match status" value="1"/>
</dbReference>
<dbReference type="Pfam" id="PF12833">
    <property type="entry name" value="HTH_18"/>
    <property type="match status" value="1"/>
</dbReference>
<evidence type="ECO:0000256" key="1">
    <source>
        <dbReference type="ARBA" id="ARBA00023015"/>
    </source>
</evidence>
<feature type="transmembrane region" description="Helical" evidence="4">
    <location>
        <begin position="6"/>
        <end position="27"/>
    </location>
</feature>
<dbReference type="SUPFAM" id="SSF46689">
    <property type="entry name" value="Homeodomain-like"/>
    <property type="match status" value="1"/>
</dbReference>
<dbReference type="PANTHER" id="PTHR43280:SF29">
    <property type="entry name" value="ARAC-FAMILY TRANSCRIPTIONAL REGULATOR"/>
    <property type="match status" value="1"/>
</dbReference>
<keyword evidence="7" id="KW-1185">Reference proteome</keyword>
<evidence type="ECO:0000313" key="7">
    <source>
        <dbReference type="Proteomes" id="UP000718451"/>
    </source>
</evidence>
<dbReference type="InterPro" id="IPR009057">
    <property type="entry name" value="Homeodomain-like_sf"/>
</dbReference>
<keyword evidence="3" id="KW-0804">Transcription</keyword>
<dbReference type="PANTHER" id="PTHR43280">
    <property type="entry name" value="ARAC-FAMILY TRANSCRIPTIONAL REGULATOR"/>
    <property type="match status" value="1"/>
</dbReference>
<evidence type="ECO:0000259" key="5">
    <source>
        <dbReference type="PROSITE" id="PS01124"/>
    </source>
</evidence>
<feature type="transmembrane region" description="Helical" evidence="4">
    <location>
        <begin position="101"/>
        <end position="120"/>
    </location>
</feature>